<dbReference type="Proteomes" id="UP000256661">
    <property type="component" value="Unassembled WGS sequence"/>
</dbReference>
<dbReference type="AlphaFoldDB" id="A0A3D9T6I1"/>
<comment type="caution">
    <text evidence="1">The sequence shown here is derived from an EMBL/GenBank/DDBJ whole genome shotgun (WGS) entry which is preliminary data.</text>
</comment>
<keyword evidence="2" id="KW-1185">Reference proteome</keyword>
<protein>
    <submittedName>
        <fullName evidence="1">Uncharacterized protein</fullName>
    </submittedName>
</protein>
<name>A0A3D9T6I1_9ACTN</name>
<dbReference type="OrthoDB" id="3449821at2"/>
<accession>A0A3D9T6I1</accession>
<reference evidence="1 2" key="1">
    <citation type="submission" date="2018-08" db="EMBL/GenBank/DDBJ databases">
        <title>Sequencing the genomes of 1000 actinobacteria strains.</title>
        <authorList>
            <person name="Klenk H.-P."/>
        </authorList>
    </citation>
    <scope>NUCLEOTIDE SEQUENCE [LARGE SCALE GENOMIC DNA]</scope>
    <source>
        <strain evidence="1 2">DSM 43927</strain>
    </source>
</reference>
<proteinExistence type="predicted"/>
<evidence type="ECO:0000313" key="1">
    <source>
        <dbReference type="EMBL" id="REF00836.1"/>
    </source>
</evidence>
<evidence type="ECO:0000313" key="2">
    <source>
        <dbReference type="Proteomes" id="UP000256661"/>
    </source>
</evidence>
<dbReference type="EMBL" id="QTTT01000001">
    <property type="protein sequence ID" value="REF00836.1"/>
    <property type="molecule type" value="Genomic_DNA"/>
</dbReference>
<dbReference type="RefSeq" id="WP_116025946.1">
    <property type="nucleotide sequence ID" value="NZ_QTTT01000001.1"/>
</dbReference>
<dbReference type="InterPro" id="IPR006311">
    <property type="entry name" value="TAT_signal"/>
</dbReference>
<organism evidence="1 2">
    <name type="scientific">Thermomonospora umbrina</name>
    <dbReference type="NCBI Taxonomy" id="111806"/>
    <lineage>
        <taxon>Bacteria</taxon>
        <taxon>Bacillati</taxon>
        <taxon>Actinomycetota</taxon>
        <taxon>Actinomycetes</taxon>
        <taxon>Streptosporangiales</taxon>
        <taxon>Thermomonosporaceae</taxon>
        <taxon>Thermomonospora</taxon>
    </lineage>
</organism>
<gene>
    <name evidence="1" type="ORF">DFJ69_6430</name>
</gene>
<dbReference type="PROSITE" id="PS51318">
    <property type="entry name" value="TAT"/>
    <property type="match status" value="1"/>
</dbReference>
<sequence length="177" mass="18358">MADDGEGDRRTLLRAAAVVAGAAATTPLLGKAATARADGGGADALFKAGKFEQASLGSIAGSGPRVVGVNFGGKGGESAAVVFGETAEQLQIRTDEDRPIGTFTQGHPAVTYPCYPKEIRLGDAVAKEVYCETNPNAAIAPFGFDAPASFFHCFHKPYNVTLDFTDMNLYIARGKAA</sequence>